<dbReference type="SUPFAM" id="SSF52540">
    <property type="entry name" value="P-loop containing nucleoside triphosphate hydrolases"/>
    <property type="match status" value="1"/>
</dbReference>
<protein>
    <recommendedName>
        <fullName evidence="1">Orc1-like AAA ATPase domain-containing protein</fullName>
    </recommendedName>
</protein>
<accession>A0AAD2CUW1</accession>
<evidence type="ECO:0000313" key="3">
    <source>
        <dbReference type="Proteomes" id="UP001295423"/>
    </source>
</evidence>
<keyword evidence="3" id="KW-1185">Reference proteome</keyword>
<dbReference type="InterPro" id="IPR041664">
    <property type="entry name" value="AAA_16"/>
</dbReference>
<evidence type="ECO:0000259" key="1">
    <source>
        <dbReference type="Pfam" id="PF13191"/>
    </source>
</evidence>
<dbReference type="AlphaFoldDB" id="A0AAD2CUW1"/>
<evidence type="ECO:0000313" key="2">
    <source>
        <dbReference type="EMBL" id="CAJ1946395.1"/>
    </source>
</evidence>
<dbReference type="PANTHER" id="PTHR43642:SF1">
    <property type="entry name" value="HYBRID SIGNAL TRANSDUCTION HISTIDINE KINASE G"/>
    <property type="match status" value="1"/>
</dbReference>
<reference evidence="2" key="1">
    <citation type="submission" date="2023-08" db="EMBL/GenBank/DDBJ databases">
        <authorList>
            <person name="Audoor S."/>
            <person name="Bilcke G."/>
        </authorList>
    </citation>
    <scope>NUCLEOTIDE SEQUENCE</scope>
</reference>
<dbReference type="InterPro" id="IPR053159">
    <property type="entry name" value="Hybrid_Histidine_Kinase"/>
</dbReference>
<dbReference type="Gene3D" id="3.40.50.300">
    <property type="entry name" value="P-loop containing nucleotide triphosphate hydrolases"/>
    <property type="match status" value="1"/>
</dbReference>
<comment type="caution">
    <text evidence="2">The sequence shown here is derived from an EMBL/GenBank/DDBJ whole genome shotgun (WGS) entry which is preliminary data.</text>
</comment>
<dbReference type="EMBL" id="CAKOGP040001668">
    <property type="protein sequence ID" value="CAJ1946395.1"/>
    <property type="molecule type" value="Genomic_DNA"/>
</dbReference>
<organism evidence="2 3">
    <name type="scientific">Cylindrotheca closterium</name>
    <dbReference type="NCBI Taxonomy" id="2856"/>
    <lineage>
        <taxon>Eukaryota</taxon>
        <taxon>Sar</taxon>
        <taxon>Stramenopiles</taxon>
        <taxon>Ochrophyta</taxon>
        <taxon>Bacillariophyta</taxon>
        <taxon>Bacillariophyceae</taxon>
        <taxon>Bacillariophycidae</taxon>
        <taxon>Bacillariales</taxon>
        <taxon>Bacillariaceae</taxon>
        <taxon>Cylindrotheca</taxon>
    </lineage>
</organism>
<dbReference type="PANTHER" id="PTHR43642">
    <property type="entry name" value="HYBRID SIGNAL TRANSDUCTION HISTIDINE KINASE G"/>
    <property type="match status" value="1"/>
</dbReference>
<name>A0AAD2CUW1_9STRA</name>
<dbReference type="Proteomes" id="UP001295423">
    <property type="component" value="Unassembled WGS sequence"/>
</dbReference>
<proteinExistence type="predicted"/>
<sequence length="1084" mass="122005">MNLPLIAADDSGPQWRLKRLHGRQDELNLLQRIAEEKSSSCVLVEGGEGSGKTSLMHSVPWNQHNWVFVSRKFERHLSIEPYSALIRAIVEVVEVWAENNKEEGHMKSLLLDLLENDVDVLQNVIPDVVNIISRFTDDMHFSQAPTVSDIRKSWRQESEEIKGADTVAVADSFLRLLSLMSSAKPIALFLDDVHFADASSMKVIETIMFAITASSTEVSSHVLVALSYDSSQAEKNKFATGTIDRVKTLGSSFHYLHLKDLSVDTVNDVVASLVNAGTKETLALSSVIHKKTSGNPFALSQFLRYAREKDFFTYSIALDKWDWGDVNVLDRYAAVSDSVADILGTSMSKLSIAAQVVIMVSSCLGTMIPKGLLVEFFKEVNDEGTDEKLHLAASHVQEKGLDEVLEGATKWGILVKTMSHGAYMWSNDSLQEAEYSLIPTPMRVELHHNLGMLLWRLGIEQDEEWMIFMAANQMNKYAKLNSNASLGNDVAKLNLQAAKLSLKKAAIYPALDLLVNAEKHMVVERRWADSYYLTLDILTSLAEARFRVGKTEEAMETAKAIVDNANSLYDMFRAHIVLLQHAVSGKDRNYDLGVEQTLKLLKLYGEKYPKRLYPGQKFVEKTKLKKLLPRGEYQGLLELPNMADRKALHIQTLLVDHLSSYAAFSRSYKSLSWYASVRALKNACNHGVSQVSNLAVLQMAVHMRLEGHYKEASEYADFSLLLSERIPRKLGSNHGYVKMVSTGCVFAAVRSFNSCLNHLVEGRADCLKAGLARETVMSVISYSTAYLCVGLPLEALKADLISYGKDSQQFGSPYTVQQVILIFHQTVLNLQQTVENPTLLCGEAMDQVKELQKVQGNALKMTLRDINSHRIMLAVLYNHWETAETLMDALEEYIDVNEVMILRGHLRRCYVGLAGFALSRKAKNLQRRKKYLSVAMKILKGFTAEMKYGSLNAYPIVSMLEAEKSPSKKNYDIAIKVCARLGMVHHEAYMCERAAEFFDEQGDENWKDFYLVEAFLLYKEWGALAKAKRLQEDHSIILKGSVRETVNKTIQGRSRYSTKELESLRTIDWETFSTDGTRYLGPYI</sequence>
<dbReference type="InterPro" id="IPR027417">
    <property type="entry name" value="P-loop_NTPase"/>
</dbReference>
<dbReference type="Pfam" id="PF13191">
    <property type="entry name" value="AAA_16"/>
    <property type="match status" value="1"/>
</dbReference>
<feature type="domain" description="Orc1-like AAA ATPase" evidence="1">
    <location>
        <begin position="20"/>
        <end position="207"/>
    </location>
</feature>
<gene>
    <name evidence="2" type="ORF">CYCCA115_LOCUS10539</name>
</gene>